<dbReference type="SUPFAM" id="SSF103088">
    <property type="entry name" value="OmpA-like"/>
    <property type="match status" value="1"/>
</dbReference>
<evidence type="ECO:0000256" key="2">
    <source>
        <dbReference type="SAM" id="MobiDB-lite"/>
    </source>
</evidence>
<accession>A0A1H2H8E3</accession>
<keyword evidence="1" id="KW-0472">Membrane</keyword>
<keyword evidence="3" id="KW-0732">Signal</keyword>
<dbReference type="PANTHER" id="PTHR30329:SF20">
    <property type="entry name" value="EXPORTED PROTEIN"/>
    <property type="match status" value="1"/>
</dbReference>
<dbReference type="CDD" id="cd07185">
    <property type="entry name" value="OmpA_C-like"/>
    <property type="match status" value="1"/>
</dbReference>
<keyword evidence="6" id="KW-1185">Reference proteome</keyword>
<protein>
    <submittedName>
        <fullName evidence="5">Outer membrane protein OmpA</fullName>
    </submittedName>
</protein>
<proteinExistence type="predicted"/>
<dbReference type="STRING" id="1245526.SAMN05216580_2184"/>
<feature type="signal peptide" evidence="3">
    <location>
        <begin position="1"/>
        <end position="21"/>
    </location>
</feature>
<evidence type="ECO:0000313" key="6">
    <source>
        <dbReference type="Proteomes" id="UP000243063"/>
    </source>
</evidence>
<feature type="region of interest" description="Disordered" evidence="2">
    <location>
        <begin position="37"/>
        <end position="66"/>
    </location>
</feature>
<dbReference type="Proteomes" id="UP000243063">
    <property type="component" value="Chromosome I"/>
</dbReference>
<evidence type="ECO:0000259" key="4">
    <source>
        <dbReference type="PROSITE" id="PS51123"/>
    </source>
</evidence>
<dbReference type="PROSITE" id="PS51257">
    <property type="entry name" value="PROKAR_LIPOPROTEIN"/>
    <property type="match status" value="1"/>
</dbReference>
<dbReference type="Gene3D" id="3.30.1330.60">
    <property type="entry name" value="OmpA-like domain"/>
    <property type="match status" value="1"/>
</dbReference>
<evidence type="ECO:0000256" key="1">
    <source>
        <dbReference type="PROSITE-ProRule" id="PRU00473"/>
    </source>
</evidence>
<feature type="domain" description="OmpA-like" evidence="4">
    <location>
        <begin position="130"/>
        <end position="248"/>
    </location>
</feature>
<dbReference type="InterPro" id="IPR006665">
    <property type="entry name" value="OmpA-like"/>
</dbReference>
<evidence type="ECO:0000313" key="5">
    <source>
        <dbReference type="EMBL" id="SDU28073.1"/>
    </source>
</evidence>
<dbReference type="InterPro" id="IPR036737">
    <property type="entry name" value="OmpA-like_sf"/>
</dbReference>
<feature type="chain" id="PRO_5009275506" evidence="3">
    <location>
        <begin position="22"/>
        <end position="259"/>
    </location>
</feature>
<dbReference type="Pfam" id="PF00691">
    <property type="entry name" value="OmpA"/>
    <property type="match status" value="1"/>
</dbReference>
<organism evidence="5 6">
    <name type="scientific">Geopseudomonas guangdongensis</name>
    <dbReference type="NCBI Taxonomy" id="1245526"/>
    <lineage>
        <taxon>Bacteria</taxon>
        <taxon>Pseudomonadati</taxon>
        <taxon>Pseudomonadota</taxon>
        <taxon>Gammaproteobacteria</taxon>
        <taxon>Pseudomonadales</taxon>
        <taxon>Pseudomonadaceae</taxon>
        <taxon>Geopseudomonas</taxon>
    </lineage>
</organism>
<feature type="compositionally biased region" description="Low complexity" evidence="2">
    <location>
        <begin position="50"/>
        <end position="66"/>
    </location>
</feature>
<dbReference type="EMBL" id="LT629780">
    <property type="protein sequence ID" value="SDU28073.1"/>
    <property type="molecule type" value="Genomic_DNA"/>
</dbReference>
<name>A0A1H2H8E3_9GAMM</name>
<dbReference type="GO" id="GO:0016020">
    <property type="term" value="C:membrane"/>
    <property type="evidence" value="ECO:0007669"/>
    <property type="project" value="UniProtKB-UniRule"/>
</dbReference>
<sequence>MSLLKPAAVLMCVALAGCAGKTDSDVAAGAGQARPEAPQVAAKASKGDAKPAPAAAGKTAAATPPAAEKKGGWWWFSGVDEAAQPAKAQAKAAKAEAPKPRKVDAAWLDAAEKRLRDAVAGSKFRVERRGEVLVVVAPVDGSFNPDRPAMLLPATLRPLSQVAKLAASDPDSAVLILGHADSSGDVVGNRKLSLERAQSMAAIFRLSGLQSDRLALHGAGSDLPMASNQHAAGRAQNRRVEMMLTLRSGLPALVAQNNR</sequence>
<dbReference type="RefSeq" id="WP_231975237.1">
    <property type="nucleotide sequence ID" value="NZ_LT629780.1"/>
</dbReference>
<evidence type="ECO:0000256" key="3">
    <source>
        <dbReference type="SAM" id="SignalP"/>
    </source>
</evidence>
<dbReference type="InterPro" id="IPR050330">
    <property type="entry name" value="Bact_OuterMem_StrucFunc"/>
</dbReference>
<reference evidence="6" key="1">
    <citation type="submission" date="2016-10" db="EMBL/GenBank/DDBJ databases">
        <authorList>
            <person name="Varghese N."/>
            <person name="Submissions S."/>
        </authorList>
    </citation>
    <scope>NUCLEOTIDE SEQUENCE [LARGE SCALE GENOMIC DNA]</scope>
    <source>
        <strain evidence="6">CCTCC 2012022</strain>
    </source>
</reference>
<dbReference type="AlphaFoldDB" id="A0A1H2H8E3"/>
<dbReference type="PANTHER" id="PTHR30329">
    <property type="entry name" value="STATOR ELEMENT OF FLAGELLAR MOTOR COMPLEX"/>
    <property type="match status" value="1"/>
</dbReference>
<dbReference type="PROSITE" id="PS51123">
    <property type="entry name" value="OMPA_2"/>
    <property type="match status" value="1"/>
</dbReference>
<gene>
    <name evidence="5" type="ORF">SAMN05216580_2184</name>
</gene>